<dbReference type="InterPro" id="IPR051675">
    <property type="entry name" value="Endo/Exo/Phosphatase_dom_1"/>
</dbReference>
<sequence length="126" mass="13912">MTTNLRSGIPRTPHRHSVGLAIVLLFGMWGGVTGWRLFHLPSAGPHVARGPGFRIDINRADTATLQLLPGVGPSLAENVIEYRETVGPFQDAADLEQVQMIGPVLRQRIEPWVTVEQSPQRRSMNP</sequence>
<reference evidence="2 3" key="1">
    <citation type="submission" date="2020-08" db="EMBL/GenBank/DDBJ databases">
        <title>Genomic Encyclopedia of Type Strains, Phase IV (KMG-IV): sequencing the most valuable type-strain genomes for metagenomic binning, comparative biology and taxonomic classification.</title>
        <authorList>
            <person name="Goeker M."/>
        </authorList>
    </citation>
    <scope>NUCLEOTIDE SEQUENCE [LARGE SCALE GENOMIC DNA]</scope>
    <source>
        <strain evidence="2 3">DSM 103725</strain>
    </source>
</reference>
<keyword evidence="3" id="KW-1185">Reference proteome</keyword>
<keyword evidence="1" id="KW-0472">Membrane</keyword>
<evidence type="ECO:0000313" key="2">
    <source>
        <dbReference type="EMBL" id="MBB6430897.1"/>
    </source>
</evidence>
<dbReference type="GO" id="GO:0015627">
    <property type="term" value="C:type II protein secretion system complex"/>
    <property type="evidence" value="ECO:0007669"/>
    <property type="project" value="TreeGrafter"/>
</dbReference>
<organism evidence="2 3">
    <name type="scientific">Algisphaera agarilytica</name>
    <dbReference type="NCBI Taxonomy" id="1385975"/>
    <lineage>
        <taxon>Bacteria</taxon>
        <taxon>Pseudomonadati</taxon>
        <taxon>Planctomycetota</taxon>
        <taxon>Phycisphaerae</taxon>
        <taxon>Phycisphaerales</taxon>
        <taxon>Phycisphaeraceae</taxon>
        <taxon>Algisphaera</taxon>
    </lineage>
</organism>
<accession>A0A7X0H8B2</accession>
<dbReference type="EMBL" id="JACHGY010000001">
    <property type="protein sequence ID" value="MBB6430897.1"/>
    <property type="molecule type" value="Genomic_DNA"/>
</dbReference>
<feature type="transmembrane region" description="Helical" evidence="1">
    <location>
        <begin position="20"/>
        <end position="38"/>
    </location>
</feature>
<protein>
    <submittedName>
        <fullName evidence="2">Competence ComEA-like helix-hairpin-helix protein</fullName>
    </submittedName>
</protein>
<dbReference type="GO" id="GO:0015628">
    <property type="term" value="P:protein secretion by the type II secretion system"/>
    <property type="evidence" value="ECO:0007669"/>
    <property type="project" value="TreeGrafter"/>
</dbReference>
<dbReference type="InterPro" id="IPR010994">
    <property type="entry name" value="RuvA_2-like"/>
</dbReference>
<dbReference type="Pfam" id="PF12836">
    <property type="entry name" value="HHH_3"/>
    <property type="match status" value="1"/>
</dbReference>
<keyword evidence="1" id="KW-0812">Transmembrane</keyword>
<dbReference type="Proteomes" id="UP000541810">
    <property type="component" value="Unassembled WGS sequence"/>
</dbReference>
<dbReference type="AlphaFoldDB" id="A0A7X0H8B2"/>
<gene>
    <name evidence="2" type="ORF">HNQ40_002703</name>
</gene>
<dbReference type="SUPFAM" id="SSF47781">
    <property type="entry name" value="RuvA domain 2-like"/>
    <property type="match status" value="1"/>
</dbReference>
<name>A0A7X0H8B2_9BACT</name>
<dbReference type="RefSeq" id="WP_184678390.1">
    <property type="nucleotide sequence ID" value="NZ_JACHGY010000001.1"/>
</dbReference>
<dbReference type="PANTHER" id="PTHR21180:SF32">
    <property type="entry name" value="ENDONUCLEASE_EXONUCLEASE_PHOSPHATASE FAMILY DOMAIN-CONTAINING PROTEIN 1"/>
    <property type="match status" value="1"/>
</dbReference>
<keyword evidence="1" id="KW-1133">Transmembrane helix</keyword>
<proteinExistence type="predicted"/>
<dbReference type="Gene3D" id="1.10.150.320">
    <property type="entry name" value="Photosystem II 12 kDa extrinsic protein"/>
    <property type="match status" value="1"/>
</dbReference>
<dbReference type="PANTHER" id="PTHR21180">
    <property type="entry name" value="ENDONUCLEASE/EXONUCLEASE/PHOSPHATASE FAMILY DOMAIN-CONTAINING PROTEIN 1"/>
    <property type="match status" value="1"/>
</dbReference>
<comment type="caution">
    <text evidence="2">The sequence shown here is derived from an EMBL/GenBank/DDBJ whole genome shotgun (WGS) entry which is preliminary data.</text>
</comment>
<evidence type="ECO:0000313" key="3">
    <source>
        <dbReference type="Proteomes" id="UP000541810"/>
    </source>
</evidence>
<evidence type="ECO:0000256" key="1">
    <source>
        <dbReference type="SAM" id="Phobius"/>
    </source>
</evidence>